<dbReference type="InterPro" id="IPR013096">
    <property type="entry name" value="Cupin_2"/>
</dbReference>
<dbReference type="GO" id="GO:0005829">
    <property type="term" value="C:cytosol"/>
    <property type="evidence" value="ECO:0007669"/>
    <property type="project" value="TreeGrafter"/>
</dbReference>
<dbReference type="InterPro" id="IPR014710">
    <property type="entry name" value="RmlC-like_jellyroll"/>
</dbReference>
<dbReference type="PANTHER" id="PTHR46797">
    <property type="entry name" value="HTH-TYPE TRANSCRIPTIONAL REGULATOR"/>
    <property type="match status" value="1"/>
</dbReference>
<dbReference type="PANTHER" id="PTHR46797:SF1">
    <property type="entry name" value="METHYLPHOSPHONATE SYNTHASE"/>
    <property type="match status" value="1"/>
</dbReference>
<keyword evidence="1" id="KW-0238">DNA-binding</keyword>
<evidence type="ECO:0000256" key="1">
    <source>
        <dbReference type="ARBA" id="ARBA00023125"/>
    </source>
</evidence>
<evidence type="ECO:0000313" key="4">
    <source>
        <dbReference type="EMBL" id="TDE34937.1"/>
    </source>
</evidence>
<comment type="caution">
    <text evidence="4">The sequence shown here is derived from an EMBL/GenBank/DDBJ whole genome shotgun (WGS) entry which is preliminary data.</text>
</comment>
<gene>
    <name evidence="4" type="ORF">E1B25_18600</name>
</gene>
<keyword evidence="5" id="KW-1185">Reference proteome</keyword>
<dbReference type="Proteomes" id="UP000294662">
    <property type="component" value="Unassembled WGS sequence"/>
</dbReference>
<feature type="domain" description="HTH cro/C1-type" evidence="3">
    <location>
        <begin position="57"/>
        <end position="111"/>
    </location>
</feature>
<dbReference type="GO" id="GO:0003700">
    <property type="term" value="F:DNA-binding transcription factor activity"/>
    <property type="evidence" value="ECO:0007669"/>
    <property type="project" value="TreeGrafter"/>
</dbReference>
<dbReference type="Pfam" id="PF07883">
    <property type="entry name" value="Cupin_2"/>
    <property type="match status" value="1"/>
</dbReference>
<organism evidence="4 5">
    <name type="scientific">Antarcticimicrobium sediminis</name>
    <dbReference type="NCBI Taxonomy" id="2546227"/>
    <lineage>
        <taxon>Bacteria</taxon>
        <taxon>Pseudomonadati</taxon>
        <taxon>Pseudomonadota</taxon>
        <taxon>Alphaproteobacteria</taxon>
        <taxon>Rhodobacterales</taxon>
        <taxon>Paracoccaceae</taxon>
        <taxon>Antarcticimicrobium</taxon>
    </lineage>
</organism>
<dbReference type="CDD" id="cd02209">
    <property type="entry name" value="cupin_XRE_C"/>
    <property type="match status" value="1"/>
</dbReference>
<dbReference type="InterPro" id="IPR050807">
    <property type="entry name" value="TransReg_Diox_bact_type"/>
</dbReference>
<name>A0A4R5EKI9_9RHOB</name>
<evidence type="ECO:0000256" key="2">
    <source>
        <dbReference type="SAM" id="MobiDB-lite"/>
    </source>
</evidence>
<dbReference type="SUPFAM" id="SSF51182">
    <property type="entry name" value="RmlC-like cupins"/>
    <property type="match status" value="1"/>
</dbReference>
<evidence type="ECO:0000259" key="3">
    <source>
        <dbReference type="PROSITE" id="PS50943"/>
    </source>
</evidence>
<protein>
    <submittedName>
        <fullName evidence="4">Cupin domain-containing protein</fullName>
    </submittedName>
</protein>
<dbReference type="InterPro" id="IPR010982">
    <property type="entry name" value="Lambda_DNA-bd_dom_sf"/>
</dbReference>
<dbReference type="OrthoDB" id="9814751at2"/>
<proteinExistence type="predicted"/>
<dbReference type="AlphaFoldDB" id="A0A4R5EKI9"/>
<dbReference type="CDD" id="cd00093">
    <property type="entry name" value="HTH_XRE"/>
    <property type="match status" value="1"/>
</dbReference>
<dbReference type="SMART" id="SM00530">
    <property type="entry name" value="HTH_XRE"/>
    <property type="match status" value="1"/>
</dbReference>
<sequence>MGGVSCSDHCFGALFNSRAISHQSVRRRRSRRAKMPDTQRDTPDVSAEAPANLGDKLRHLRRKSGLTLKQLGALTGCSESMLSKAERGHVVPSLDLLSRIAMQLDTSIAGLFVDAPERSCFVYKEGERPKMELGAATKDGHTLLERLIPYAQGRQLNANLHVVAPGGGSAGALSHDGEEVGFVIDGYIEITVDNETHLVGPGGSFFFHSELPHRYRNIGTTTARIVWVNSPPY</sequence>
<dbReference type="EMBL" id="SMFP01000016">
    <property type="protein sequence ID" value="TDE34937.1"/>
    <property type="molecule type" value="Genomic_DNA"/>
</dbReference>
<feature type="region of interest" description="Disordered" evidence="2">
    <location>
        <begin position="22"/>
        <end position="51"/>
    </location>
</feature>
<evidence type="ECO:0000313" key="5">
    <source>
        <dbReference type="Proteomes" id="UP000294662"/>
    </source>
</evidence>
<dbReference type="Pfam" id="PF13560">
    <property type="entry name" value="HTH_31"/>
    <property type="match status" value="1"/>
</dbReference>
<feature type="compositionally biased region" description="Basic residues" evidence="2">
    <location>
        <begin position="24"/>
        <end position="33"/>
    </location>
</feature>
<dbReference type="InterPro" id="IPR001387">
    <property type="entry name" value="Cro/C1-type_HTH"/>
</dbReference>
<dbReference type="InterPro" id="IPR011051">
    <property type="entry name" value="RmlC_Cupin_sf"/>
</dbReference>
<dbReference type="Gene3D" id="1.10.260.40">
    <property type="entry name" value="lambda repressor-like DNA-binding domains"/>
    <property type="match status" value="1"/>
</dbReference>
<reference evidence="4 5" key="1">
    <citation type="submission" date="2019-03" db="EMBL/GenBank/DDBJ databases">
        <authorList>
            <person name="Zhang S."/>
        </authorList>
    </citation>
    <scope>NUCLEOTIDE SEQUENCE [LARGE SCALE GENOMIC DNA]</scope>
    <source>
        <strain evidence="4 5">S4J41</strain>
    </source>
</reference>
<accession>A0A4R5EKI9</accession>
<dbReference type="PROSITE" id="PS50943">
    <property type="entry name" value="HTH_CROC1"/>
    <property type="match status" value="1"/>
</dbReference>
<dbReference type="Gene3D" id="2.60.120.10">
    <property type="entry name" value="Jelly Rolls"/>
    <property type="match status" value="1"/>
</dbReference>
<feature type="compositionally biased region" description="Basic and acidic residues" evidence="2">
    <location>
        <begin position="34"/>
        <end position="43"/>
    </location>
</feature>
<dbReference type="SUPFAM" id="SSF47413">
    <property type="entry name" value="lambda repressor-like DNA-binding domains"/>
    <property type="match status" value="1"/>
</dbReference>
<dbReference type="GO" id="GO:0003677">
    <property type="term" value="F:DNA binding"/>
    <property type="evidence" value="ECO:0007669"/>
    <property type="project" value="UniProtKB-KW"/>
</dbReference>